<keyword evidence="2" id="KW-0812">Transmembrane</keyword>
<gene>
    <name evidence="3" type="ORF">G210_5288</name>
</gene>
<keyword evidence="2" id="KW-1133">Transmembrane helix</keyword>
<keyword evidence="2" id="KW-0472">Membrane</keyword>
<evidence type="ECO:0000313" key="3">
    <source>
        <dbReference type="EMBL" id="EMG49858.1"/>
    </source>
</evidence>
<comment type="caution">
    <text evidence="3">The sequence shown here is derived from an EMBL/GenBank/DDBJ whole genome shotgun (WGS) entry which is preliminary data.</text>
</comment>
<keyword evidence="4" id="KW-1185">Reference proteome</keyword>
<feature type="compositionally biased region" description="Acidic residues" evidence="1">
    <location>
        <begin position="64"/>
        <end position="73"/>
    </location>
</feature>
<evidence type="ECO:0000256" key="1">
    <source>
        <dbReference type="SAM" id="MobiDB-lite"/>
    </source>
</evidence>
<evidence type="ECO:0000313" key="4">
    <source>
        <dbReference type="Proteomes" id="UP000011777"/>
    </source>
</evidence>
<sequence>MAPKVNKWKVGLISGAVIIGASYLILKTFPHIFSQQDDEEDEVVVERTEEQEEEPNSNKPIELFESEEAFEKK</sequence>
<reference evidence="3 4" key="1">
    <citation type="submission" date="2013-02" db="EMBL/GenBank/DDBJ databases">
        <title>Genome sequence of Candida maltosa Xu316, a potential industrial strain for xylitol and ethanol production.</title>
        <authorList>
            <person name="Yu J."/>
            <person name="Wang Q."/>
            <person name="Geng X."/>
            <person name="Bao W."/>
            <person name="He P."/>
            <person name="Cai J."/>
        </authorList>
    </citation>
    <scope>NUCLEOTIDE SEQUENCE [LARGE SCALE GENOMIC DNA]</scope>
    <source>
        <strain evidence="4">Xu316</strain>
    </source>
</reference>
<dbReference type="Proteomes" id="UP000011777">
    <property type="component" value="Unassembled WGS sequence"/>
</dbReference>
<dbReference type="HOGENOM" id="CLU_2739758_0_0_1"/>
<dbReference type="OMA" id="HIFAKEE"/>
<dbReference type="OrthoDB" id="4022834at2759"/>
<protein>
    <submittedName>
        <fullName evidence="3">Uncharacterized protein</fullName>
    </submittedName>
</protein>
<feature type="compositionally biased region" description="Acidic residues" evidence="1">
    <location>
        <begin position="37"/>
        <end position="55"/>
    </location>
</feature>
<feature type="region of interest" description="Disordered" evidence="1">
    <location>
        <begin position="37"/>
        <end position="73"/>
    </location>
</feature>
<proteinExistence type="predicted"/>
<feature type="transmembrane region" description="Helical" evidence="2">
    <location>
        <begin position="6"/>
        <end position="26"/>
    </location>
</feature>
<evidence type="ECO:0000256" key="2">
    <source>
        <dbReference type="SAM" id="Phobius"/>
    </source>
</evidence>
<accession>M3JCF4</accession>
<dbReference type="AlphaFoldDB" id="M3JCF4"/>
<name>M3JCF4_CANMX</name>
<dbReference type="EMBL" id="AOGT01000463">
    <property type="protein sequence ID" value="EMG49858.1"/>
    <property type="molecule type" value="Genomic_DNA"/>
</dbReference>
<organism evidence="3 4">
    <name type="scientific">Candida maltosa (strain Xu316)</name>
    <name type="common">Yeast</name>
    <dbReference type="NCBI Taxonomy" id="1245528"/>
    <lineage>
        <taxon>Eukaryota</taxon>
        <taxon>Fungi</taxon>
        <taxon>Dikarya</taxon>
        <taxon>Ascomycota</taxon>
        <taxon>Saccharomycotina</taxon>
        <taxon>Pichiomycetes</taxon>
        <taxon>Debaryomycetaceae</taxon>
        <taxon>Candida/Lodderomyces clade</taxon>
        <taxon>Candida</taxon>
    </lineage>
</organism>